<name>A0A2G8RVV0_9APHY</name>
<evidence type="ECO:0000256" key="1">
    <source>
        <dbReference type="ARBA" id="ARBA00005979"/>
    </source>
</evidence>
<dbReference type="InterPro" id="IPR051799">
    <property type="entry name" value="NADH_flavin_oxidoreductase"/>
</dbReference>
<accession>A0A2G8RVV0</accession>
<organism evidence="7 8">
    <name type="scientific">Ganoderma sinense ZZ0214-1</name>
    <dbReference type="NCBI Taxonomy" id="1077348"/>
    <lineage>
        <taxon>Eukaryota</taxon>
        <taxon>Fungi</taxon>
        <taxon>Dikarya</taxon>
        <taxon>Basidiomycota</taxon>
        <taxon>Agaricomycotina</taxon>
        <taxon>Agaricomycetes</taxon>
        <taxon>Polyporales</taxon>
        <taxon>Polyporaceae</taxon>
        <taxon>Ganoderma</taxon>
    </lineage>
</organism>
<dbReference type="PANTHER" id="PTHR43656:SF2">
    <property type="entry name" value="BINDING OXIDOREDUCTASE, PUTATIVE (AFU_ORTHOLOGUE AFUA_2G08260)-RELATED"/>
    <property type="match status" value="1"/>
</dbReference>
<dbReference type="Proteomes" id="UP000230002">
    <property type="component" value="Unassembled WGS sequence"/>
</dbReference>
<keyword evidence="5" id="KW-0812">Transmembrane</keyword>
<evidence type="ECO:0000313" key="8">
    <source>
        <dbReference type="Proteomes" id="UP000230002"/>
    </source>
</evidence>
<feature type="domain" description="NADH:flavin oxidoreductase/NADH oxidase N-terminal" evidence="6">
    <location>
        <begin position="24"/>
        <end position="367"/>
    </location>
</feature>
<evidence type="ECO:0000313" key="7">
    <source>
        <dbReference type="EMBL" id="PIL25640.1"/>
    </source>
</evidence>
<reference evidence="7 8" key="1">
    <citation type="journal article" date="2015" name="Sci. Rep.">
        <title>Chromosome-level genome map provides insights into diverse defense mechanisms in the medicinal fungus Ganoderma sinense.</title>
        <authorList>
            <person name="Zhu Y."/>
            <person name="Xu J."/>
            <person name="Sun C."/>
            <person name="Zhou S."/>
            <person name="Xu H."/>
            <person name="Nelson D.R."/>
            <person name="Qian J."/>
            <person name="Song J."/>
            <person name="Luo H."/>
            <person name="Xiang L."/>
            <person name="Li Y."/>
            <person name="Xu Z."/>
            <person name="Ji A."/>
            <person name="Wang L."/>
            <person name="Lu S."/>
            <person name="Hayward A."/>
            <person name="Sun W."/>
            <person name="Li X."/>
            <person name="Schwartz D.C."/>
            <person name="Wang Y."/>
            <person name="Chen S."/>
        </authorList>
    </citation>
    <scope>NUCLEOTIDE SEQUENCE [LARGE SCALE GENOMIC DNA]</scope>
    <source>
        <strain evidence="7 8">ZZ0214-1</strain>
    </source>
</reference>
<dbReference type="OrthoDB" id="1663137at2759"/>
<gene>
    <name evidence="7" type="ORF">GSI_11389</name>
</gene>
<dbReference type="AlphaFoldDB" id="A0A2G8RVV0"/>
<protein>
    <recommendedName>
        <fullName evidence="6">NADH:flavin oxidoreductase/NADH oxidase N-terminal domain-containing protein</fullName>
    </recommendedName>
</protein>
<dbReference type="Gene3D" id="3.20.20.70">
    <property type="entry name" value="Aldolase class I"/>
    <property type="match status" value="1"/>
</dbReference>
<dbReference type="InterPro" id="IPR013785">
    <property type="entry name" value="Aldolase_TIM"/>
</dbReference>
<dbReference type="GO" id="GO:0016491">
    <property type="term" value="F:oxidoreductase activity"/>
    <property type="evidence" value="ECO:0007669"/>
    <property type="project" value="UniProtKB-KW"/>
</dbReference>
<dbReference type="InterPro" id="IPR001155">
    <property type="entry name" value="OxRdtase_FMN_N"/>
</dbReference>
<sequence>MYEHFAPIWGSPPHQGFIALYEKWAAGGWGIVMTGNVQVAKDHLPLGRDLTVPDVLTDETLAPWRRLADTIHHGAPAVSSTFDEATGEGSRTLAIMQLSHGGRQSLNFYSGRPLFARPLAPSPVRVGQMHGGKDGWLSRLAHWLLLQVPKEMTHDDIRRTIQQFVFGAQLAAQSGFDGIELHAAHGYLISQFISPKTNRRTDEYSADRDPLRFLREVTEAIRAPGVVPDDFIIGVKLNAADYARDTSELQENRALEHVREIGTWGLVDTIQVSGGDYEDPQFIDTTLEYKSARQVVFESFAERSISLLASCTPTATSRPPPLVLLTGGLNTLPRMASAVGHDHAHLLGIGRLSVLHPRLPLELSAALSNNDATFLRSDPPVPGELGDPPDSYFSWRALERALWYASLTLWPYIPARLPRVVGATANVNWYNYIMRRYAFGEGVDFTVGTIGSMARFFVLPAPLVGKDDGEEGWLWWFMIVAGAVGVVLGVVLGQVV</sequence>
<feature type="transmembrane region" description="Helical" evidence="5">
    <location>
        <begin position="473"/>
        <end position="493"/>
    </location>
</feature>
<dbReference type="STRING" id="1077348.A0A2G8RVV0"/>
<dbReference type="GO" id="GO:0010181">
    <property type="term" value="F:FMN binding"/>
    <property type="evidence" value="ECO:0007669"/>
    <property type="project" value="InterPro"/>
</dbReference>
<evidence type="ECO:0000256" key="2">
    <source>
        <dbReference type="ARBA" id="ARBA00022630"/>
    </source>
</evidence>
<dbReference type="Pfam" id="PF00724">
    <property type="entry name" value="Oxidored_FMN"/>
    <property type="match status" value="1"/>
</dbReference>
<evidence type="ECO:0000256" key="3">
    <source>
        <dbReference type="ARBA" id="ARBA00022643"/>
    </source>
</evidence>
<keyword evidence="4" id="KW-0560">Oxidoreductase</keyword>
<dbReference type="PANTHER" id="PTHR43656">
    <property type="entry name" value="BINDING OXIDOREDUCTASE, PUTATIVE (AFU_ORTHOLOGUE AFUA_2G08260)-RELATED"/>
    <property type="match status" value="1"/>
</dbReference>
<evidence type="ECO:0000256" key="4">
    <source>
        <dbReference type="ARBA" id="ARBA00023002"/>
    </source>
</evidence>
<evidence type="ECO:0000256" key="5">
    <source>
        <dbReference type="SAM" id="Phobius"/>
    </source>
</evidence>
<keyword evidence="2" id="KW-0285">Flavoprotein</keyword>
<dbReference type="EMBL" id="AYKW01000045">
    <property type="protein sequence ID" value="PIL25640.1"/>
    <property type="molecule type" value="Genomic_DNA"/>
</dbReference>
<keyword evidence="5" id="KW-0472">Membrane</keyword>
<evidence type="ECO:0000259" key="6">
    <source>
        <dbReference type="Pfam" id="PF00724"/>
    </source>
</evidence>
<keyword evidence="5" id="KW-1133">Transmembrane helix</keyword>
<keyword evidence="3" id="KW-0288">FMN</keyword>
<comment type="caution">
    <text evidence="7">The sequence shown here is derived from an EMBL/GenBank/DDBJ whole genome shotgun (WGS) entry which is preliminary data.</text>
</comment>
<comment type="similarity">
    <text evidence="1">Belongs to the NADH:flavin oxidoreductase/NADH oxidase family.</text>
</comment>
<dbReference type="SUPFAM" id="SSF51395">
    <property type="entry name" value="FMN-linked oxidoreductases"/>
    <property type="match status" value="1"/>
</dbReference>
<proteinExistence type="inferred from homology"/>
<keyword evidence="8" id="KW-1185">Reference proteome</keyword>